<dbReference type="InterPro" id="IPR027417">
    <property type="entry name" value="P-loop_NTPase"/>
</dbReference>
<dbReference type="HOGENOM" id="CLU_820871_0_0_6"/>
<dbReference type="OrthoDB" id="7866425at2"/>
<dbReference type="EMBL" id="CP000821">
    <property type="protein sequence ID" value="ABV37603.1"/>
    <property type="molecule type" value="Genomic_DNA"/>
</dbReference>
<dbReference type="RefSeq" id="WP_012143333.1">
    <property type="nucleotide sequence ID" value="NC_009831.1"/>
</dbReference>
<reference evidence="1 2" key="1">
    <citation type="submission" date="2007-08" db="EMBL/GenBank/DDBJ databases">
        <title>Complete sequence of Shewanella sediminis HAW-EB3.</title>
        <authorList>
            <consortium name="US DOE Joint Genome Institute"/>
            <person name="Copeland A."/>
            <person name="Lucas S."/>
            <person name="Lapidus A."/>
            <person name="Barry K."/>
            <person name="Glavina del Rio T."/>
            <person name="Dalin E."/>
            <person name="Tice H."/>
            <person name="Pitluck S."/>
            <person name="Chertkov O."/>
            <person name="Brettin T."/>
            <person name="Bruce D."/>
            <person name="Detter J.C."/>
            <person name="Han C."/>
            <person name="Schmutz J."/>
            <person name="Larimer F."/>
            <person name="Land M."/>
            <person name="Hauser L."/>
            <person name="Kyrpides N."/>
            <person name="Kim E."/>
            <person name="Zhao J.-S."/>
            <person name="Richardson P."/>
        </authorList>
    </citation>
    <scope>NUCLEOTIDE SEQUENCE [LARGE SCALE GENOMIC DNA]</scope>
    <source>
        <strain evidence="1 2">HAW-EB3</strain>
    </source>
</reference>
<dbReference type="AlphaFoldDB" id="A8FXN0"/>
<dbReference type="Proteomes" id="UP000002015">
    <property type="component" value="Chromosome"/>
</dbReference>
<dbReference type="KEGG" id="sse:Ssed_2999"/>
<proteinExistence type="predicted"/>
<evidence type="ECO:0008006" key="3">
    <source>
        <dbReference type="Google" id="ProtNLM"/>
    </source>
</evidence>
<keyword evidence="2" id="KW-1185">Reference proteome</keyword>
<protein>
    <recommendedName>
        <fullName evidence="3">Sulfotransferase domain-containing protein</fullName>
    </recommendedName>
</protein>
<gene>
    <name evidence="1" type="ordered locus">Ssed_2999</name>
</gene>
<name>A8FXN0_SHESH</name>
<dbReference type="SUPFAM" id="SSF52540">
    <property type="entry name" value="P-loop containing nucleoside triphosphate hydrolases"/>
    <property type="match status" value="1"/>
</dbReference>
<sequence>MKIILHFGFPKTGSSTLQFGLFKPLEEKGLLNLKTWRQFDPVEHHDRRPSSCLFNGQKILDEYLDFDEGKLNILSDESFTAPIKLRQNNYGKNIIDPFSFPSTIKQQIEEKYGTDIEFIPVISIRNQSDLLYSQYVEEYNLKKYKNVDLLFDEQGIIDLTGFEIYQFGKYFETLERVFGPGKTKLFLFQDWKQDYSGFCARLAELINVEEKTVEQYLSSNHVNKKEKSSEGYYTKDGATLIPFLTVQQKQEILSFFKEDNLLLQKILGSEINLKEYGFFN</sequence>
<organism evidence="1 2">
    <name type="scientific">Shewanella sediminis (strain HAW-EB3)</name>
    <dbReference type="NCBI Taxonomy" id="425104"/>
    <lineage>
        <taxon>Bacteria</taxon>
        <taxon>Pseudomonadati</taxon>
        <taxon>Pseudomonadota</taxon>
        <taxon>Gammaproteobacteria</taxon>
        <taxon>Alteromonadales</taxon>
        <taxon>Shewanellaceae</taxon>
        <taxon>Shewanella</taxon>
    </lineage>
</organism>
<evidence type="ECO:0000313" key="2">
    <source>
        <dbReference type="Proteomes" id="UP000002015"/>
    </source>
</evidence>
<evidence type="ECO:0000313" key="1">
    <source>
        <dbReference type="EMBL" id="ABV37603.1"/>
    </source>
</evidence>
<dbReference type="Gene3D" id="3.40.50.300">
    <property type="entry name" value="P-loop containing nucleotide triphosphate hydrolases"/>
    <property type="match status" value="1"/>
</dbReference>
<dbReference type="eggNOG" id="ENOG5031WFW">
    <property type="taxonomic scope" value="Bacteria"/>
</dbReference>
<dbReference type="STRING" id="425104.Ssed_2999"/>
<accession>A8FXN0</accession>